<protein>
    <recommendedName>
        <fullName evidence="4">(Na+)-NQR maturation NqrM</fullName>
    </recommendedName>
</protein>
<evidence type="ECO:0008006" key="4">
    <source>
        <dbReference type="Google" id="ProtNLM"/>
    </source>
</evidence>
<feature type="transmembrane region" description="Helical" evidence="1">
    <location>
        <begin position="6"/>
        <end position="24"/>
    </location>
</feature>
<keyword evidence="1" id="KW-1133">Transmembrane helix</keyword>
<organism evidence="2 3">
    <name type="scientific">Crenothrix polyspora</name>
    <dbReference type="NCBI Taxonomy" id="360316"/>
    <lineage>
        <taxon>Bacteria</taxon>
        <taxon>Pseudomonadati</taxon>
        <taxon>Pseudomonadota</taxon>
        <taxon>Gammaproteobacteria</taxon>
        <taxon>Methylococcales</taxon>
        <taxon>Crenotrichaceae</taxon>
        <taxon>Crenothrix</taxon>
    </lineage>
</organism>
<keyword evidence="1" id="KW-0472">Membrane</keyword>
<dbReference type="PANTHER" id="PTHR40691:SF1">
    <property type="entry name" value="EXPORTED PROTEIN"/>
    <property type="match status" value="1"/>
</dbReference>
<dbReference type="EMBL" id="FUKJ01000113">
    <property type="protein sequence ID" value="SJM91060.1"/>
    <property type="molecule type" value="Genomic_DNA"/>
</dbReference>
<accession>A0A1R4H5D5</accession>
<dbReference type="Proteomes" id="UP000195442">
    <property type="component" value="Unassembled WGS sequence"/>
</dbReference>
<dbReference type="Pfam" id="PF04400">
    <property type="entry name" value="NqrM"/>
    <property type="match status" value="1"/>
</dbReference>
<evidence type="ECO:0000313" key="3">
    <source>
        <dbReference type="Proteomes" id="UP000195442"/>
    </source>
</evidence>
<proteinExistence type="predicted"/>
<evidence type="ECO:0000313" key="2">
    <source>
        <dbReference type="EMBL" id="SJM91060.1"/>
    </source>
</evidence>
<name>A0A1R4H5D5_9GAMM</name>
<sequence>MYFLITFVFMLVVIALMAVGVMFGRRAIKGSCGGVNSAACVCIKKCAARKKLEAETHLTQG</sequence>
<keyword evidence="3" id="KW-1185">Reference proteome</keyword>
<keyword evidence="1" id="KW-0812">Transmembrane</keyword>
<dbReference type="InterPro" id="IPR007495">
    <property type="entry name" value="NqrM"/>
</dbReference>
<evidence type="ECO:0000256" key="1">
    <source>
        <dbReference type="SAM" id="Phobius"/>
    </source>
</evidence>
<reference evidence="3" key="1">
    <citation type="submission" date="2017-02" db="EMBL/GenBank/DDBJ databases">
        <authorList>
            <person name="Daims H."/>
        </authorList>
    </citation>
    <scope>NUCLEOTIDE SEQUENCE [LARGE SCALE GENOMIC DNA]</scope>
</reference>
<dbReference type="AlphaFoldDB" id="A0A1R4H5D5"/>
<gene>
    <name evidence="2" type="ORF">CRENPOLYSF2_200016</name>
</gene>
<dbReference type="PANTHER" id="PTHR40691">
    <property type="entry name" value="(NA+)-NQR MATURATION NQRM"/>
    <property type="match status" value="1"/>
</dbReference>